<reference evidence="2" key="1">
    <citation type="submission" date="2017-02" db="UniProtKB">
        <authorList>
            <consortium name="WormBaseParasite"/>
        </authorList>
    </citation>
    <scope>IDENTIFICATION</scope>
</reference>
<accession>A0A0M3HTL0</accession>
<protein>
    <submittedName>
        <fullName evidence="2">Uncharacterized protein</fullName>
    </submittedName>
</protein>
<evidence type="ECO:0000313" key="1">
    <source>
        <dbReference type="Proteomes" id="UP000036681"/>
    </source>
</evidence>
<evidence type="ECO:0000313" key="2">
    <source>
        <dbReference type="WBParaSite" id="ALUE_0000599501-mRNA-1"/>
    </source>
</evidence>
<sequence length="138" mass="15834">MRRTTLSEKVDKLLHDKPFENPSTSCPQHISTLRSLLFLMNPLIHGDRYPIGRKNKRRTTLSEKVDKLLHDKPFEDPSTSCPQHISTLRSLHILKTSKARSSLLRTVYRLDTSRPLENISENSPFALPAIRIILLILA</sequence>
<organism evidence="1 2">
    <name type="scientific">Ascaris lumbricoides</name>
    <name type="common">Giant roundworm</name>
    <dbReference type="NCBI Taxonomy" id="6252"/>
    <lineage>
        <taxon>Eukaryota</taxon>
        <taxon>Metazoa</taxon>
        <taxon>Ecdysozoa</taxon>
        <taxon>Nematoda</taxon>
        <taxon>Chromadorea</taxon>
        <taxon>Rhabditida</taxon>
        <taxon>Spirurina</taxon>
        <taxon>Ascaridomorpha</taxon>
        <taxon>Ascaridoidea</taxon>
        <taxon>Ascarididae</taxon>
        <taxon>Ascaris</taxon>
    </lineage>
</organism>
<proteinExistence type="predicted"/>
<dbReference type="AlphaFoldDB" id="A0A0M3HTL0"/>
<keyword evidence="1" id="KW-1185">Reference proteome</keyword>
<dbReference type="WBParaSite" id="ALUE_0000599501-mRNA-1">
    <property type="protein sequence ID" value="ALUE_0000599501-mRNA-1"/>
    <property type="gene ID" value="ALUE_0000599501"/>
</dbReference>
<dbReference type="Proteomes" id="UP000036681">
    <property type="component" value="Unplaced"/>
</dbReference>
<name>A0A0M3HTL0_ASCLU</name>